<dbReference type="PANTHER" id="PTHR12381:SF56">
    <property type="entry name" value="B30.2_SPRY DOMAIN-CONTAINING PROTEIN-RELATED"/>
    <property type="match status" value="1"/>
</dbReference>
<dbReference type="InterPro" id="IPR043136">
    <property type="entry name" value="B30.2/SPRY_sf"/>
</dbReference>
<dbReference type="PANTHER" id="PTHR12381">
    <property type="entry name" value="HETEROGENEOUS NUCLEAR RIBONUCLEOPROTEIN U FAMILY MEMBER"/>
    <property type="match status" value="1"/>
</dbReference>
<feature type="compositionally biased region" description="Polar residues" evidence="1">
    <location>
        <begin position="203"/>
        <end position="215"/>
    </location>
</feature>
<dbReference type="Gene3D" id="2.60.120.920">
    <property type="match status" value="1"/>
</dbReference>
<dbReference type="Proteomes" id="UP000807159">
    <property type="component" value="Chromosome 11"/>
</dbReference>
<sequence length="333" mass="35518">MALKSNNKKLSSKFQVDNNNKRHAKPLAGIFRGDDAVGNLGEIMHSFGFGGTGKFSSAGILSDYGEKFGVEDAIMCCVDLESKPLAFKAASPGSDELYDQPLMELYASPPLENQGALPVGSRSRKISHPPPLPLSPPPPLNYSNQNAKPPPPPPLNYGYQSTNPPPLPLNFGYQSSNYLPQSLNDGSGAYQSYQAPTPRASVPRSTNESSVPRNNIGSSGSYGVISGGRADSFQNYGFVGPYGRANSDGENTAVGGAATSDPYWSNMEEPSHKGAKRTSSFTYSFLHRSPRFPLSAISPTPSPRPPYANLAAGMQHSVRYNPGSSSEILLITV</sequence>
<keyword evidence="3" id="KW-1185">Reference proteome</keyword>
<comment type="caution">
    <text evidence="2">The sequence shown here is derived from an EMBL/GenBank/DDBJ whole genome shotgun (WGS) entry which is preliminary data.</text>
</comment>
<gene>
    <name evidence="2" type="ORF">H0E87_020383</name>
</gene>
<evidence type="ECO:0000313" key="3">
    <source>
        <dbReference type="Proteomes" id="UP000807159"/>
    </source>
</evidence>
<accession>A0A8T2XKE5</accession>
<proteinExistence type="predicted"/>
<protein>
    <submittedName>
        <fullName evidence="2">Uncharacterized protein</fullName>
    </submittedName>
</protein>
<feature type="compositionally biased region" description="Polar residues" evidence="1">
    <location>
        <begin position="172"/>
        <end position="195"/>
    </location>
</feature>
<reference evidence="2" key="1">
    <citation type="journal article" date="2021" name="J. Hered.">
        <title>Genome Assembly of Salicaceae Populus deltoides (Eastern Cottonwood) I-69 Based on Nanopore Sequencing and Hi-C Technologies.</title>
        <authorList>
            <person name="Bai S."/>
            <person name="Wu H."/>
            <person name="Zhang J."/>
            <person name="Pan Z."/>
            <person name="Zhao W."/>
            <person name="Li Z."/>
            <person name="Tong C."/>
        </authorList>
    </citation>
    <scope>NUCLEOTIDE SEQUENCE</scope>
    <source>
        <tissue evidence="2">Leaf</tissue>
    </source>
</reference>
<feature type="region of interest" description="Disordered" evidence="1">
    <location>
        <begin position="113"/>
        <end position="222"/>
    </location>
</feature>
<dbReference type="GO" id="GO:0003723">
    <property type="term" value="F:RNA binding"/>
    <property type="evidence" value="ECO:0007669"/>
    <property type="project" value="TreeGrafter"/>
</dbReference>
<dbReference type="EMBL" id="JACEGQ020000011">
    <property type="protein sequence ID" value="KAH8493598.1"/>
    <property type="molecule type" value="Genomic_DNA"/>
</dbReference>
<feature type="compositionally biased region" description="Pro residues" evidence="1">
    <location>
        <begin position="128"/>
        <end position="140"/>
    </location>
</feature>
<organism evidence="2 3">
    <name type="scientific">Populus deltoides</name>
    <name type="common">Eastern poplar</name>
    <name type="synonym">Eastern cottonwood</name>
    <dbReference type="NCBI Taxonomy" id="3696"/>
    <lineage>
        <taxon>Eukaryota</taxon>
        <taxon>Viridiplantae</taxon>
        <taxon>Streptophyta</taxon>
        <taxon>Embryophyta</taxon>
        <taxon>Tracheophyta</taxon>
        <taxon>Spermatophyta</taxon>
        <taxon>Magnoliopsida</taxon>
        <taxon>eudicotyledons</taxon>
        <taxon>Gunneridae</taxon>
        <taxon>Pentapetalae</taxon>
        <taxon>rosids</taxon>
        <taxon>fabids</taxon>
        <taxon>Malpighiales</taxon>
        <taxon>Salicaceae</taxon>
        <taxon>Saliceae</taxon>
        <taxon>Populus</taxon>
    </lineage>
</organism>
<dbReference type="AlphaFoldDB" id="A0A8T2XKE5"/>
<dbReference type="GO" id="GO:0000380">
    <property type="term" value="P:alternative mRNA splicing, via spliceosome"/>
    <property type="evidence" value="ECO:0007669"/>
    <property type="project" value="TreeGrafter"/>
</dbReference>
<evidence type="ECO:0000256" key="1">
    <source>
        <dbReference type="SAM" id="MobiDB-lite"/>
    </source>
</evidence>
<dbReference type="GO" id="GO:0005634">
    <property type="term" value="C:nucleus"/>
    <property type="evidence" value="ECO:0007669"/>
    <property type="project" value="TreeGrafter"/>
</dbReference>
<evidence type="ECO:0000313" key="2">
    <source>
        <dbReference type="EMBL" id="KAH8493598.1"/>
    </source>
</evidence>
<name>A0A8T2XKE5_POPDE</name>